<evidence type="ECO:0000313" key="20">
    <source>
        <dbReference type="EMBL" id="KAK7802379.1"/>
    </source>
</evidence>
<evidence type="ECO:0000256" key="10">
    <source>
        <dbReference type="ARBA" id="ARBA00022837"/>
    </source>
</evidence>
<evidence type="ECO:0000256" key="1">
    <source>
        <dbReference type="ARBA" id="ARBA00004278"/>
    </source>
</evidence>
<sequence length="682" mass="74717">MVQKGGMSRGPYPPSQEIPMEVFDPSPQGKYSKRKGRFKRSDGSTSSDTTSNSFVRQGSAESYTSRPSDSDVSLEEDREALRKEAERQALAQLEKAKTKPVAFAVRTNVGYNPSPGDEVPVQGVAITFEPKDFLHIKEKYNNDWWIGRLVKEGCEVGFIPSPVKLDSLRLLQEQTLRQNRLSSSKSGDNSSSSLGDVVTGTRRPTPPASGNEMTNLAFELEALELEDEEAELGEQSGSAKTSVSSVTTPPPHGKRIPFFKKTEHVPPYDVVPSMRPIILVGPSLKGYEVTDMMQKALFDFLKHRFDGRISITRVTADISLAKRSVLNNPSKHIIIERSNTRSSLAEVQSEIERIFELARTLQLVALDADTINHPAQLSKTSLAPIIVYIKITSPKVLQRLIKSRGKSQSKHLNVQIAASEKLAQCPPEMFDIILDENQLEDACEHLAEYLEAYWKATHPPSSTPPNPLLNRTMATAALAASPAPVSNLQSQRLREPGWCLGTVTNPPCFVVFFSSLPVLHGACRLSANQGPYHASGDQPLDRATGEHASVHEYPGELGQPPGHYPSNHPPGRAGTLRALSRQDTFDADTPGSRNSAYTEPGDSCVDMETDPSEGPGPGDPAGGGTPPARQGSWEEEEDYEEEMTDNRNRGRNKARYCAEGGGPVLGRNKNELEGWGQGVYIR</sequence>
<evidence type="ECO:0000256" key="17">
    <source>
        <dbReference type="PROSITE-ProRule" id="PRU00192"/>
    </source>
</evidence>
<dbReference type="Gene3D" id="3.40.50.300">
    <property type="entry name" value="P-loop containing nucleotide triphosphate hydrolases"/>
    <property type="match status" value="1"/>
</dbReference>
<evidence type="ECO:0000256" key="12">
    <source>
        <dbReference type="ARBA" id="ARBA00023065"/>
    </source>
</evidence>
<dbReference type="EMBL" id="JBBHLL010000464">
    <property type="protein sequence ID" value="KAK7802379.1"/>
    <property type="molecule type" value="Genomic_DNA"/>
</dbReference>
<evidence type="ECO:0000256" key="8">
    <source>
        <dbReference type="ARBA" id="ARBA00022568"/>
    </source>
</evidence>
<evidence type="ECO:0000256" key="18">
    <source>
        <dbReference type="SAM" id="MobiDB-lite"/>
    </source>
</evidence>
<dbReference type="PANTHER" id="PTHR11824">
    <property type="entry name" value="VOLTAGE-DEPENDENT CALCIUM CHANNEL BETA SUBUNIT"/>
    <property type="match status" value="1"/>
</dbReference>
<keyword evidence="7" id="KW-0597">Phosphoprotein</keyword>
<gene>
    <name evidence="20" type="ORF">U0070_023496</name>
</gene>
<keyword evidence="5" id="KW-0813">Transport</keyword>
<keyword evidence="12" id="KW-0406">Ion transport</keyword>
<accession>A0AAW0HKR0</accession>
<proteinExistence type="inferred from homology"/>
<evidence type="ECO:0000256" key="14">
    <source>
        <dbReference type="ARBA" id="ARBA00023303"/>
    </source>
</evidence>
<evidence type="ECO:0000256" key="16">
    <source>
        <dbReference type="ARBA" id="ARBA00045982"/>
    </source>
</evidence>
<dbReference type="SUPFAM" id="SSF50044">
    <property type="entry name" value="SH3-domain"/>
    <property type="match status" value="1"/>
</dbReference>
<keyword evidence="10" id="KW-0106">Calcium</keyword>
<feature type="region of interest" description="Disordered" evidence="18">
    <location>
        <begin position="179"/>
        <end position="213"/>
    </location>
</feature>
<dbReference type="Pfam" id="PF00625">
    <property type="entry name" value="Guanylate_kin"/>
    <property type="match status" value="1"/>
</dbReference>
<keyword evidence="6" id="KW-1003">Cell membrane</keyword>
<feature type="region of interest" description="Disordered" evidence="18">
    <location>
        <begin position="551"/>
        <end position="682"/>
    </location>
</feature>
<feature type="domain" description="SH3" evidence="19">
    <location>
        <begin position="100"/>
        <end position="169"/>
    </location>
</feature>
<keyword evidence="4 17" id="KW-0728">SH3 domain</keyword>
<evidence type="ECO:0000256" key="13">
    <source>
        <dbReference type="ARBA" id="ARBA00023136"/>
    </source>
</evidence>
<evidence type="ECO:0000259" key="19">
    <source>
        <dbReference type="PROSITE" id="PS50002"/>
    </source>
</evidence>
<dbReference type="GO" id="GO:0042383">
    <property type="term" value="C:sarcolemma"/>
    <property type="evidence" value="ECO:0007669"/>
    <property type="project" value="UniProtKB-SubCell"/>
</dbReference>
<feature type="compositionally biased region" description="Gly residues" evidence="18">
    <location>
        <begin position="615"/>
        <end position="625"/>
    </location>
</feature>
<dbReference type="SUPFAM" id="SSF52540">
    <property type="entry name" value="P-loop containing nucleoside triphosphate hydrolases"/>
    <property type="match status" value="1"/>
</dbReference>
<evidence type="ECO:0000256" key="6">
    <source>
        <dbReference type="ARBA" id="ARBA00022475"/>
    </source>
</evidence>
<comment type="function">
    <text evidence="16">Regulatory subunit of L-type calcium channels. Regulates the activity of L-type calcium channels that contain CACNA1A as pore-forming subunit. Regulates the activity of L-type calcium channels that contain CACNA1C as pore-forming subunit and increases the presence of the channel complex at the cell membrane. Required for functional expression L-type calcium channels that contain CACNA1D as pore-forming subunit. Regulates the activity of L-type calcium channels that contain CACNA1B as pore-forming subunit.</text>
</comment>
<dbReference type="Gene3D" id="2.30.30.40">
    <property type="entry name" value="SH3 Domains"/>
    <property type="match status" value="1"/>
</dbReference>
<dbReference type="InterPro" id="IPR036028">
    <property type="entry name" value="SH3-like_dom_sf"/>
</dbReference>
<evidence type="ECO:0000256" key="4">
    <source>
        <dbReference type="ARBA" id="ARBA00022443"/>
    </source>
</evidence>
<evidence type="ECO:0000256" key="15">
    <source>
        <dbReference type="ARBA" id="ARBA00030525"/>
    </source>
</evidence>
<keyword evidence="14" id="KW-0407">Ion channel</keyword>
<keyword evidence="13" id="KW-0472">Membrane</keyword>
<organism evidence="20 21">
    <name type="scientific">Myodes glareolus</name>
    <name type="common">Bank vole</name>
    <name type="synonym">Clethrionomys glareolus</name>
    <dbReference type="NCBI Taxonomy" id="447135"/>
    <lineage>
        <taxon>Eukaryota</taxon>
        <taxon>Metazoa</taxon>
        <taxon>Chordata</taxon>
        <taxon>Craniata</taxon>
        <taxon>Vertebrata</taxon>
        <taxon>Euteleostomi</taxon>
        <taxon>Mammalia</taxon>
        <taxon>Eutheria</taxon>
        <taxon>Euarchontoglires</taxon>
        <taxon>Glires</taxon>
        <taxon>Rodentia</taxon>
        <taxon>Myomorpha</taxon>
        <taxon>Muroidea</taxon>
        <taxon>Cricetidae</taxon>
        <taxon>Arvicolinae</taxon>
        <taxon>Myodes</taxon>
    </lineage>
</organism>
<comment type="caution">
    <text evidence="20">The sequence shown here is derived from an EMBL/GenBank/DDBJ whole genome shotgun (WGS) entry which is preliminary data.</text>
</comment>
<keyword evidence="9" id="KW-0107">Calcium channel</keyword>
<dbReference type="PRINTS" id="PR01627">
    <property type="entry name" value="LCACHANNELB1"/>
</dbReference>
<evidence type="ECO:0000256" key="9">
    <source>
        <dbReference type="ARBA" id="ARBA00022673"/>
    </source>
</evidence>
<evidence type="ECO:0000256" key="3">
    <source>
        <dbReference type="ARBA" id="ARBA00019007"/>
    </source>
</evidence>
<keyword evidence="8" id="KW-0109">Calcium transport</keyword>
<dbReference type="InterPro" id="IPR027417">
    <property type="entry name" value="P-loop_NTPase"/>
</dbReference>
<dbReference type="SMART" id="SM00072">
    <property type="entry name" value="GuKc"/>
    <property type="match status" value="1"/>
</dbReference>
<dbReference type="AlphaFoldDB" id="A0AAW0HKR0"/>
<evidence type="ECO:0000256" key="5">
    <source>
        <dbReference type="ARBA" id="ARBA00022448"/>
    </source>
</evidence>
<evidence type="ECO:0000313" key="21">
    <source>
        <dbReference type="Proteomes" id="UP001488838"/>
    </source>
</evidence>
<evidence type="ECO:0000256" key="11">
    <source>
        <dbReference type="ARBA" id="ARBA00022882"/>
    </source>
</evidence>
<dbReference type="Proteomes" id="UP001488838">
    <property type="component" value="Unassembled WGS sequence"/>
</dbReference>
<evidence type="ECO:0000256" key="2">
    <source>
        <dbReference type="ARBA" id="ARBA00010836"/>
    </source>
</evidence>
<protein>
    <recommendedName>
        <fullName evidence="3">Voltage-dependent L-type calcium channel subunit beta-1</fullName>
    </recommendedName>
    <alternativeName>
        <fullName evidence="15">Calcium channel voltage-dependent subunit beta 1</fullName>
    </alternativeName>
</protein>
<dbReference type="PROSITE" id="PS50002">
    <property type="entry name" value="SH3"/>
    <property type="match status" value="1"/>
</dbReference>
<dbReference type="FunFam" id="3.40.50.300:FF:000432">
    <property type="entry name" value="Voltage-dependent L-type calcium channel subunit beta-1 isoform 1"/>
    <property type="match status" value="1"/>
</dbReference>
<feature type="region of interest" description="Disordered" evidence="18">
    <location>
        <begin position="1"/>
        <end position="79"/>
    </location>
</feature>
<dbReference type="PRINTS" id="PR01626">
    <property type="entry name" value="LCACHANNELB"/>
</dbReference>
<dbReference type="InterPro" id="IPR046937">
    <property type="entry name" value="CAB1-4_N_A-dom"/>
</dbReference>
<reference evidence="20 21" key="1">
    <citation type="journal article" date="2023" name="bioRxiv">
        <title>Conserved and derived expression patterns and positive selection on dental genes reveal complex evolutionary context of ever-growing rodent molars.</title>
        <authorList>
            <person name="Calamari Z.T."/>
            <person name="Song A."/>
            <person name="Cohen E."/>
            <person name="Akter M."/>
            <person name="Roy R.D."/>
            <person name="Hallikas O."/>
            <person name="Christensen M.M."/>
            <person name="Li P."/>
            <person name="Marangoni P."/>
            <person name="Jernvall J."/>
            <person name="Klein O.D."/>
        </authorList>
    </citation>
    <scope>NUCLEOTIDE SEQUENCE [LARGE SCALE GENOMIC DNA]</scope>
    <source>
        <strain evidence="20">V071</strain>
    </source>
</reference>
<dbReference type="InterPro" id="IPR001452">
    <property type="entry name" value="SH3_domain"/>
</dbReference>
<dbReference type="GO" id="GO:0005891">
    <property type="term" value="C:voltage-gated calcium channel complex"/>
    <property type="evidence" value="ECO:0007669"/>
    <property type="project" value="InterPro"/>
</dbReference>
<feature type="region of interest" description="Disordered" evidence="18">
    <location>
        <begin position="229"/>
        <end position="258"/>
    </location>
</feature>
<feature type="compositionally biased region" description="Acidic residues" evidence="18">
    <location>
        <begin position="633"/>
        <end position="643"/>
    </location>
</feature>
<dbReference type="InterPro" id="IPR008145">
    <property type="entry name" value="GK/Ca_channel_bsu"/>
</dbReference>
<feature type="compositionally biased region" description="Polar residues" evidence="18">
    <location>
        <begin position="54"/>
        <end position="71"/>
    </location>
</feature>
<dbReference type="Pfam" id="PF12052">
    <property type="entry name" value="VGCC_beta4Aa_N"/>
    <property type="match status" value="1"/>
</dbReference>
<dbReference type="InterPro" id="IPR005443">
    <property type="entry name" value="VDCC_L_b1su"/>
</dbReference>
<dbReference type="GO" id="GO:0005245">
    <property type="term" value="F:voltage-gated calcium channel activity"/>
    <property type="evidence" value="ECO:0007669"/>
    <property type="project" value="InterPro"/>
</dbReference>
<comment type="similarity">
    <text evidence="2">Belongs to the calcium channel beta subunit family.</text>
</comment>
<dbReference type="InterPro" id="IPR000584">
    <property type="entry name" value="VDCC_L_bsu"/>
</dbReference>
<comment type="subcellular location">
    <subcellularLocation>
        <location evidence="1">Cell membrane</location>
        <location evidence="1">Sarcolemma</location>
        <topology evidence="1">Peripheral membrane protein</topology>
        <orientation evidence="1">Cytoplasmic side</orientation>
    </subcellularLocation>
</comment>
<feature type="compositionally biased region" description="Polar residues" evidence="18">
    <location>
        <begin position="235"/>
        <end position="247"/>
    </location>
</feature>
<evidence type="ECO:0000256" key="7">
    <source>
        <dbReference type="ARBA" id="ARBA00022553"/>
    </source>
</evidence>
<feature type="compositionally biased region" description="Low complexity" evidence="18">
    <location>
        <begin position="182"/>
        <end position="193"/>
    </location>
</feature>
<feature type="compositionally biased region" description="Low complexity" evidence="18">
    <location>
        <begin position="43"/>
        <end position="53"/>
    </location>
</feature>
<name>A0AAW0HKR0_MYOGA</name>
<keyword evidence="11" id="KW-0851">Voltage-gated channel</keyword>
<keyword evidence="21" id="KW-1185">Reference proteome</keyword>